<gene>
    <name evidence="1" type="ORF">PCOR1329_LOCUS27071</name>
</gene>
<evidence type="ECO:0000313" key="1">
    <source>
        <dbReference type="EMBL" id="CAK0827565.1"/>
    </source>
</evidence>
<reference evidence="1" key="1">
    <citation type="submission" date="2023-10" db="EMBL/GenBank/DDBJ databases">
        <authorList>
            <person name="Chen Y."/>
            <person name="Shah S."/>
            <person name="Dougan E. K."/>
            <person name="Thang M."/>
            <person name="Chan C."/>
        </authorList>
    </citation>
    <scope>NUCLEOTIDE SEQUENCE [LARGE SCALE GENOMIC DNA]</scope>
</reference>
<organism evidence="1 2">
    <name type="scientific">Prorocentrum cordatum</name>
    <dbReference type="NCBI Taxonomy" id="2364126"/>
    <lineage>
        <taxon>Eukaryota</taxon>
        <taxon>Sar</taxon>
        <taxon>Alveolata</taxon>
        <taxon>Dinophyceae</taxon>
        <taxon>Prorocentrales</taxon>
        <taxon>Prorocentraceae</taxon>
        <taxon>Prorocentrum</taxon>
    </lineage>
</organism>
<sequence length="134" mass="13270">MGDGVMTASLPRAHEAVRDCTWQGRGRTGEAEAGKAGRTACGLLGRPAGAGLRSSAASTAGLAEEGGTASSQSLYTGAAVGVALPVGGPGARQNAAQVSCTWGSPHLALLASGALLCKRLQSQPAKGDSDQWPL</sequence>
<dbReference type="Proteomes" id="UP001189429">
    <property type="component" value="Unassembled WGS sequence"/>
</dbReference>
<evidence type="ECO:0000313" key="2">
    <source>
        <dbReference type="Proteomes" id="UP001189429"/>
    </source>
</evidence>
<name>A0ABN9SB16_9DINO</name>
<proteinExistence type="predicted"/>
<accession>A0ABN9SB16</accession>
<comment type="caution">
    <text evidence="1">The sequence shown here is derived from an EMBL/GenBank/DDBJ whole genome shotgun (WGS) entry which is preliminary data.</text>
</comment>
<protein>
    <recommendedName>
        <fullName evidence="3">Subtilisin</fullName>
    </recommendedName>
</protein>
<dbReference type="EMBL" id="CAUYUJ010009746">
    <property type="protein sequence ID" value="CAK0827565.1"/>
    <property type="molecule type" value="Genomic_DNA"/>
</dbReference>
<keyword evidence="2" id="KW-1185">Reference proteome</keyword>
<evidence type="ECO:0008006" key="3">
    <source>
        <dbReference type="Google" id="ProtNLM"/>
    </source>
</evidence>